<comment type="caution">
    <text evidence="1">The sequence shown here is derived from an EMBL/GenBank/DDBJ whole genome shotgun (WGS) entry which is preliminary data.</text>
</comment>
<reference evidence="1 2" key="1">
    <citation type="submission" date="2020-08" db="EMBL/GenBank/DDBJ databases">
        <title>Genomic Encyclopedia of Type Strains, Phase III (KMG-III): the genomes of soil and plant-associated and newly described type strains.</title>
        <authorList>
            <person name="Whitman W."/>
        </authorList>
    </citation>
    <scope>NUCLEOTIDE SEQUENCE [LARGE SCALE GENOMIC DNA]</scope>
    <source>
        <strain evidence="1 2">CECT 5862</strain>
    </source>
</reference>
<dbReference type="RefSeq" id="WP_183600225.1">
    <property type="nucleotide sequence ID" value="NZ_JACHXK010000004.1"/>
</dbReference>
<keyword evidence="2" id="KW-1185">Reference proteome</keyword>
<name>A0A7W5AWY3_9BACL</name>
<organism evidence="1 2">
    <name type="scientific">Paenibacillus phyllosphaerae</name>
    <dbReference type="NCBI Taxonomy" id="274593"/>
    <lineage>
        <taxon>Bacteria</taxon>
        <taxon>Bacillati</taxon>
        <taxon>Bacillota</taxon>
        <taxon>Bacilli</taxon>
        <taxon>Bacillales</taxon>
        <taxon>Paenibacillaceae</taxon>
        <taxon>Paenibacillus</taxon>
    </lineage>
</organism>
<sequence>MIQYDNEDIRELTFTAFHPRIERRDEQWIDIDIKFEVADPSQFHTDLVEPTALVICNLAGTIAQMVPQDEGCDCEFQFTFSEKEQLRAFIESDIVQSQIAKLASL</sequence>
<accession>A0A7W5AWY3</accession>
<proteinExistence type="predicted"/>
<protein>
    <submittedName>
        <fullName evidence="1">Uncharacterized protein</fullName>
    </submittedName>
</protein>
<dbReference type="AlphaFoldDB" id="A0A7W5AWY3"/>
<dbReference type="EMBL" id="JACHXK010000004">
    <property type="protein sequence ID" value="MBB3110328.1"/>
    <property type="molecule type" value="Genomic_DNA"/>
</dbReference>
<evidence type="ECO:0000313" key="2">
    <source>
        <dbReference type="Proteomes" id="UP000570361"/>
    </source>
</evidence>
<dbReference type="Proteomes" id="UP000570361">
    <property type="component" value="Unassembled WGS sequence"/>
</dbReference>
<gene>
    <name evidence="1" type="ORF">FHS18_002395</name>
</gene>
<evidence type="ECO:0000313" key="1">
    <source>
        <dbReference type="EMBL" id="MBB3110328.1"/>
    </source>
</evidence>